<dbReference type="PROSITE" id="PS00491">
    <property type="entry name" value="PROLINE_PEPTIDASE"/>
    <property type="match status" value="1"/>
</dbReference>
<keyword evidence="2" id="KW-0378">Hydrolase</keyword>
<dbReference type="EMBL" id="DTIB01000091">
    <property type="protein sequence ID" value="HGB25422.1"/>
    <property type="molecule type" value="Genomic_DNA"/>
</dbReference>
<dbReference type="InterPro" id="IPR000587">
    <property type="entry name" value="Creatinase_N"/>
</dbReference>
<dbReference type="AlphaFoldDB" id="A0A7C3WQG5"/>
<dbReference type="InterPro" id="IPR029149">
    <property type="entry name" value="Creatin/AminoP/Spt16_N"/>
</dbReference>
<feature type="domain" description="Peptidase M24" evidence="4">
    <location>
        <begin position="189"/>
        <end position="390"/>
    </location>
</feature>
<dbReference type="PANTHER" id="PTHR46112:SF2">
    <property type="entry name" value="XAA-PRO AMINOPEPTIDASE P-RELATED"/>
    <property type="match status" value="1"/>
</dbReference>
<evidence type="ECO:0000259" key="4">
    <source>
        <dbReference type="Pfam" id="PF00557"/>
    </source>
</evidence>
<keyword evidence="1 3" id="KW-0479">Metal-binding</keyword>
<dbReference type="GO" id="GO:0004177">
    <property type="term" value="F:aminopeptidase activity"/>
    <property type="evidence" value="ECO:0007669"/>
    <property type="project" value="UniProtKB-KW"/>
</dbReference>
<protein>
    <submittedName>
        <fullName evidence="6">Aminopeptidase P family protein</fullName>
    </submittedName>
</protein>
<dbReference type="InterPro" id="IPR036005">
    <property type="entry name" value="Creatinase/aminopeptidase-like"/>
</dbReference>
<dbReference type="Gene3D" id="3.40.350.10">
    <property type="entry name" value="Creatinase/prolidase N-terminal domain"/>
    <property type="match status" value="1"/>
</dbReference>
<dbReference type="InterPro" id="IPR050659">
    <property type="entry name" value="Peptidase_M24B"/>
</dbReference>
<dbReference type="InterPro" id="IPR000994">
    <property type="entry name" value="Pept_M24"/>
</dbReference>
<keyword evidence="6" id="KW-0645">Protease</keyword>
<name>A0A7C3WQG5_THEPE</name>
<accession>A0A7C3WQG5</accession>
<dbReference type="GO" id="GO:0046872">
    <property type="term" value="F:metal ion binding"/>
    <property type="evidence" value="ECO:0007669"/>
    <property type="project" value="UniProtKB-KW"/>
</dbReference>
<feature type="domain" description="Creatinase N-terminal" evidence="5">
    <location>
        <begin position="46"/>
        <end position="179"/>
    </location>
</feature>
<gene>
    <name evidence="6" type="ORF">ENV88_05240</name>
</gene>
<evidence type="ECO:0000256" key="1">
    <source>
        <dbReference type="ARBA" id="ARBA00022723"/>
    </source>
</evidence>
<evidence type="ECO:0000256" key="2">
    <source>
        <dbReference type="ARBA" id="ARBA00022801"/>
    </source>
</evidence>
<evidence type="ECO:0000256" key="3">
    <source>
        <dbReference type="RuleBase" id="RU000590"/>
    </source>
</evidence>
<organism evidence="6">
    <name type="scientific">Thermofilum pendens</name>
    <dbReference type="NCBI Taxonomy" id="2269"/>
    <lineage>
        <taxon>Archaea</taxon>
        <taxon>Thermoproteota</taxon>
        <taxon>Thermoprotei</taxon>
        <taxon>Thermofilales</taxon>
        <taxon>Thermofilaceae</taxon>
        <taxon>Thermofilum</taxon>
    </lineage>
</organism>
<evidence type="ECO:0000259" key="5">
    <source>
        <dbReference type="Pfam" id="PF01321"/>
    </source>
</evidence>
<keyword evidence="6" id="KW-0031">Aminopeptidase</keyword>
<comment type="caution">
    <text evidence="6">The sequence shown here is derived from an EMBL/GenBank/DDBJ whole genome shotgun (WGS) entry which is preliminary data.</text>
</comment>
<dbReference type="SUPFAM" id="SSF55920">
    <property type="entry name" value="Creatinase/aminopeptidase"/>
    <property type="match status" value="1"/>
</dbReference>
<dbReference type="Gene3D" id="3.90.230.10">
    <property type="entry name" value="Creatinase/methionine aminopeptidase superfamily"/>
    <property type="match status" value="1"/>
</dbReference>
<proteinExistence type="inferred from homology"/>
<dbReference type="SUPFAM" id="SSF53092">
    <property type="entry name" value="Creatinase/prolidase N-terminal domain"/>
    <property type="match status" value="1"/>
</dbReference>
<sequence>MHYTLAGICAHACLLSPTCCLCNHSGMLVLGAQSYLRCTSQSSVSRKKRVLGLVESKELDAVIVFSQSNVFYLLSSDAPSAGVLFRDGKLVALAPRLEYLRALEEVSEGEVYAYARFYEPAEYEKVIPGDLYDALASLLKQEDARSVGVVGASLEAKQKLSEKLGVEPADVTKEFSMLRRSKDPEELRLMKQAVAVAEEAMRAAVDSLERGVAEAEVLARVLSVIARRGALPSFTPIIAFGEHSAHPHAKPSTRELREGDLVKLDLGARVGGYCSDITRTFVYGTPSPKQERLFKAVLKAQQRALEAMARGVPAKQVFFKAYDALKEEGLNAYFNHGLGHGVGIDIHEAPALNSESDEVLVENDVVTVEPGLYLAGYGGVRIEDMVLVVEGGYEELTRFAKDPII</sequence>
<dbReference type="Pfam" id="PF01321">
    <property type="entry name" value="Creatinase_N"/>
    <property type="match status" value="1"/>
</dbReference>
<reference evidence="6" key="1">
    <citation type="journal article" date="2020" name="mSystems">
        <title>Genome- and Community-Level Interaction Insights into Carbon Utilization and Element Cycling Functions of Hydrothermarchaeota in Hydrothermal Sediment.</title>
        <authorList>
            <person name="Zhou Z."/>
            <person name="Liu Y."/>
            <person name="Xu W."/>
            <person name="Pan J."/>
            <person name="Luo Z.H."/>
            <person name="Li M."/>
        </authorList>
    </citation>
    <scope>NUCLEOTIDE SEQUENCE [LARGE SCALE GENOMIC DNA]</scope>
    <source>
        <strain evidence="6">SpSt-8</strain>
    </source>
</reference>
<dbReference type="Pfam" id="PF00557">
    <property type="entry name" value="Peptidase_M24"/>
    <property type="match status" value="1"/>
</dbReference>
<comment type="similarity">
    <text evidence="3">Belongs to the peptidase M24B family.</text>
</comment>
<dbReference type="InterPro" id="IPR001131">
    <property type="entry name" value="Peptidase_M24B_aminopep-P_CS"/>
</dbReference>
<dbReference type="PANTHER" id="PTHR46112">
    <property type="entry name" value="AMINOPEPTIDASE"/>
    <property type="match status" value="1"/>
</dbReference>
<evidence type="ECO:0000313" key="6">
    <source>
        <dbReference type="EMBL" id="HGB25422.1"/>
    </source>
</evidence>